<dbReference type="PANTHER" id="PTHR10584">
    <property type="entry name" value="SUGAR KINASE"/>
    <property type="match status" value="1"/>
</dbReference>
<protein>
    <submittedName>
        <fullName evidence="4">Sugar kinase</fullName>
    </submittedName>
</protein>
<dbReference type="Pfam" id="PF00294">
    <property type="entry name" value="PfkB"/>
    <property type="match status" value="1"/>
</dbReference>
<sequence>MTTPASGTSKATDAPALICGSFAYDTIMVFQDQFKNHILPDKVHILNVSFQVPQMRREYGGCAGNIAYSLKLLGGEPLPMGTVGKDFGPYAEWMDKHGIRRRHIKVCEDTYTAQAFITTDMDDNQITAFHPGAMNRSHETRVTDAQGVKLGIVSPDGREGMIQHARQFAEAGIPFIFDPGQGMPLFNGDDLLGFLEQATWVTLNDYEAELMQERTEKRLSELASHVKAIIVTLGARGSCIYTDGKVIEIPAVNAAAVNDPTGCGDAYRAGLLYGLSRDMDWETTGRIAALLGAVKIERHGTQNHFFSRDQFASRFKESFGYSL</sequence>
<dbReference type="InterPro" id="IPR011611">
    <property type="entry name" value="PfkB_dom"/>
</dbReference>
<feature type="domain" description="Carbohydrate kinase PfkB" evidence="3">
    <location>
        <begin position="47"/>
        <end position="303"/>
    </location>
</feature>
<dbReference type="OrthoDB" id="9779730at2"/>
<keyword evidence="1" id="KW-0808">Transferase</keyword>
<proteinExistence type="predicted"/>
<dbReference type="EMBL" id="AP014879">
    <property type="protein sequence ID" value="BAV34804.1"/>
    <property type="molecule type" value="Genomic_DNA"/>
</dbReference>
<keyword evidence="2 4" id="KW-0418">Kinase</keyword>
<dbReference type="CDD" id="cd01942">
    <property type="entry name" value="ribokinase_group_A"/>
    <property type="match status" value="1"/>
</dbReference>
<evidence type="ECO:0000256" key="2">
    <source>
        <dbReference type="ARBA" id="ARBA00022777"/>
    </source>
</evidence>
<dbReference type="PANTHER" id="PTHR10584:SF166">
    <property type="entry name" value="RIBOKINASE"/>
    <property type="match status" value="1"/>
</dbReference>
<dbReference type="SUPFAM" id="SSF53613">
    <property type="entry name" value="Ribokinase-like"/>
    <property type="match status" value="1"/>
</dbReference>
<dbReference type="RefSeq" id="WP_096361508.1">
    <property type="nucleotide sequence ID" value="NZ_AP014879.1"/>
</dbReference>
<organism evidence="4 5">
    <name type="scientific">Sulfuricaulis limicola</name>
    <dbReference type="NCBI Taxonomy" id="1620215"/>
    <lineage>
        <taxon>Bacteria</taxon>
        <taxon>Pseudomonadati</taxon>
        <taxon>Pseudomonadota</taxon>
        <taxon>Gammaproteobacteria</taxon>
        <taxon>Acidiferrobacterales</taxon>
        <taxon>Acidiferrobacteraceae</taxon>
        <taxon>Sulfuricaulis</taxon>
    </lineage>
</organism>
<dbReference type="Proteomes" id="UP000243180">
    <property type="component" value="Chromosome"/>
</dbReference>
<keyword evidence="5" id="KW-1185">Reference proteome</keyword>
<evidence type="ECO:0000313" key="4">
    <source>
        <dbReference type="EMBL" id="BAV34804.1"/>
    </source>
</evidence>
<name>A0A1B4XJ30_9GAMM</name>
<reference evidence="4 5" key="1">
    <citation type="submission" date="2015-05" db="EMBL/GenBank/DDBJ databases">
        <title>Complete genome sequence of a sulfur-oxidizing gammaproteobacterium strain HA5.</title>
        <authorList>
            <person name="Miura A."/>
            <person name="Kojima H."/>
            <person name="Fukui M."/>
        </authorList>
    </citation>
    <scope>NUCLEOTIDE SEQUENCE [LARGE SCALE GENOMIC DNA]</scope>
    <source>
        <strain evidence="4 5">HA5</strain>
    </source>
</reference>
<dbReference type="KEGG" id="slim:SCL_2527"/>
<dbReference type="InParanoid" id="A0A1B4XJ30"/>
<evidence type="ECO:0000259" key="3">
    <source>
        <dbReference type="Pfam" id="PF00294"/>
    </source>
</evidence>
<dbReference type="FunCoup" id="A0A1B4XJ30">
    <property type="interactions" value="499"/>
</dbReference>
<gene>
    <name evidence="4" type="ORF">SCL_2527</name>
</gene>
<dbReference type="AlphaFoldDB" id="A0A1B4XJ30"/>
<dbReference type="Gene3D" id="3.40.1190.20">
    <property type="match status" value="1"/>
</dbReference>
<evidence type="ECO:0000313" key="5">
    <source>
        <dbReference type="Proteomes" id="UP000243180"/>
    </source>
</evidence>
<dbReference type="InterPro" id="IPR002173">
    <property type="entry name" value="Carboh/pur_kinase_PfkB_CS"/>
</dbReference>
<dbReference type="GO" id="GO:0016301">
    <property type="term" value="F:kinase activity"/>
    <property type="evidence" value="ECO:0007669"/>
    <property type="project" value="UniProtKB-KW"/>
</dbReference>
<dbReference type="InterPro" id="IPR029056">
    <property type="entry name" value="Ribokinase-like"/>
</dbReference>
<evidence type="ECO:0000256" key="1">
    <source>
        <dbReference type="ARBA" id="ARBA00022679"/>
    </source>
</evidence>
<accession>A0A1B4XJ30</accession>
<dbReference type="PROSITE" id="PS00583">
    <property type="entry name" value="PFKB_KINASES_1"/>
    <property type="match status" value="1"/>
</dbReference>